<feature type="transmembrane region" description="Helical" evidence="2">
    <location>
        <begin position="39"/>
        <end position="58"/>
    </location>
</feature>
<dbReference type="AlphaFoldDB" id="A0A518BAC0"/>
<evidence type="ECO:0000256" key="1">
    <source>
        <dbReference type="SAM" id="MobiDB-lite"/>
    </source>
</evidence>
<keyword evidence="2" id="KW-0472">Membrane</keyword>
<keyword evidence="2" id="KW-1133">Transmembrane helix</keyword>
<feature type="compositionally biased region" description="Basic and acidic residues" evidence="1">
    <location>
        <begin position="69"/>
        <end position="79"/>
    </location>
</feature>
<keyword evidence="2" id="KW-0812">Transmembrane</keyword>
<dbReference type="Proteomes" id="UP000317093">
    <property type="component" value="Chromosome"/>
</dbReference>
<evidence type="ECO:0000256" key="2">
    <source>
        <dbReference type="SAM" id="Phobius"/>
    </source>
</evidence>
<protein>
    <submittedName>
        <fullName evidence="3">Uncharacterized protein</fullName>
    </submittedName>
</protein>
<sequence length="91" mass="10506">MNDIDQRMYRYAMKLMVVLAIGSAVMLTLHYTVGILNARTTSLMAVGVVFWLIMFYGYRQDLNERDRLEREARQTREPQEADASTGDPSNE</sequence>
<organism evidence="3 4">
    <name type="scientific">Kolteria novifilia</name>
    <dbReference type="NCBI Taxonomy" id="2527975"/>
    <lineage>
        <taxon>Bacteria</taxon>
        <taxon>Pseudomonadati</taxon>
        <taxon>Planctomycetota</taxon>
        <taxon>Planctomycetia</taxon>
        <taxon>Kolteriales</taxon>
        <taxon>Kolteriaceae</taxon>
        <taxon>Kolteria</taxon>
    </lineage>
</organism>
<dbReference type="KEGG" id="knv:Pan216_47990"/>
<gene>
    <name evidence="3" type="ORF">Pan216_47990</name>
</gene>
<reference evidence="3 4" key="1">
    <citation type="submission" date="2019-02" db="EMBL/GenBank/DDBJ databases">
        <title>Deep-cultivation of Planctomycetes and their phenomic and genomic characterization uncovers novel biology.</title>
        <authorList>
            <person name="Wiegand S."/>
            <person name="Jogler M."/>
            <person name="Boedeker C."/>
            <person name="Pinto D."/>
            <person name="Vollmers J."/>
            <person name="Rivas-Marin E."/>
            <person name="Kohn T."/>
            <person name="Peeters S.H."/>
            <person name="Heuer A."/>
            <person name="Rast P."/>
            <person name="Oberbeckmann S."/>
            <person name="Bunk B."/>
            <person name="Jeske O."/>
            <person name="Meyerdierks A."/>
            <person name="Storesund J.E."/>
            <person name="Kallscheuer N."/>
            <person name="Luecker S."/>
            <person name="Lage O.M."/>
            <person name="Pohl T."/>
            <person name="Merkel B.J."/>
            <person name="Hornburger P."/>
            <person name="Mueller R.-W."/>
            <person name="Bruemmer F."/>
            <person name="Labrenz M."/>
            <person name="Spormann A.M."/>
            <person name="Op den Camp H."/>
            <person name="Overmann J."/>
            <person name="Amann R."/>
            <person name="Jetten M.S.M."/>
            <person name="Mascher T."/>
            <person name="Medema M.H."/>
            <person name="Devos D.P."/>
            <person name="Kaster A.-K."/>
            <person name="Ovreas L."/>
            <person name="Rohde M."/>
            <person name="Galperin M.Y."/>
            <person name="Jogler C."/>
        </authorList>
    </citation>
    <scope>NUCLEOTIDE SEQUENCE [LARGE SCALE GENOMIC DNA]</scope>
    <source>
        <strain evidence="3 4">Pan216</strain>
    </source>
</reference>
<dbReference type="EMBL" id="CP036279">
    <property type="protein sequence ID" value="QDU63918.1"/>
    <property type="molecule type" value="Genomic_DNA"/>
</dbReference>
<keyword evidence="4" id="KW-1185">Reference proteome</keyword>
<evidence type="ECO:0000313" key="4">
    <source>
        <dbReference type="Proteomes" id="UP000317093"/>
    </source>
</evidence>
<name>A0A518BAC0_9BACT</name>
<evidence type="ECO:0000313" key="3">
    <source>
        <dbReference type="EMBL" id="QDU63918.1"/>
    </source>
</evidence>
<accession>A0A518BAC0</accession>
<proteinExistence type="predicted"/>
<feature type="transmembrane region" description="Helical" evidence="2">
    <location>
        <begin position="12"/>
        <end position="33"/>
    </location>
</feature>
<feature type="region of interest" description="Disordered" evidence="1">
    <location>
        <begin position="69"/>
        <end position="91"/>
    </location>
</feature>
<dbReference type="RefSeq" id="WP_145261748.1">
    <property type="nucleotide sequence ID" value="NZ_CP036279.1"/>
</dbReference>